<sequence length="677" mass="78399">MKNNFYQSYGAPAYTQNTLNFTTVQTADLDQLRTSRENQNTIIQGVKGNSLAPPTANTKNNQLQRKTHIINPLPELLHAKPNPVQSEINCGSSARQQTTHAIEDDHLDEDEDILNNQWNVLNTMQTSNSKKDYFQNPEMHLEKIKINPVQSQNPIQFQSAQPLNLQHYNQQINGPFSLTQVTDFQNLNNPIYNNKIEISPAKQISFRDFDSVRSGEIGYNYIKISPKQQQYTNVNFQDYEQLSLNMYNQGITKLNQSMYHNDKKFTQDIAEFIGEYQRKLRPLSKDKQLKRKFYNVNSSFDQASVDFKRRIMGKFQEHSLRENKFQNFHNLLSRITKIDRSRVSNNNDFSNTIISRNMQLQETEKSNVSKVNRSIERNVKIQNVQRLRQSMDSRLNIRRNNTKRFNLDFNNQKSQQFVHQQQLQDSLQVKKFQKQHQRIQQKVQIRSGEKSLMQEEVAIDLSLFNKQKNVFDKTKFNSAKLGGQTYILSQQESFPGIQEFQIKSLPNKQIVGQKRDQNTQGGDTASLNMSKVLSKSLNTSQRMRSVHSQHSRSSHCKGKALPNYQNARLIIDDNTLKQGVVNAKRDQNTSPPSQARIGTQDRSMLREQSVSYQHTTAMRLSATPQYLQGGQYDQDRIVYQDSPLSAKLDNIYGSDTSVKKFRINAQLTMPLNHLDSK</sequence>
<evidence type="ECO:0000313" key="1">
    <source>
        <dbReference type="EMBL" id="CDW88625.1"/>
    </source>
</evidence>
<name>A0A078B257_STYLE</name>
<accession>A0A078B257</accession>
<keyword evidence="2" id="KW-1185">Reference proteome</keyword>
<dbReference type="InParanoid" id="A0A078B257"/>
<protein>
    <submittedName>
        <fullName evidence="1">Uncharacterized protein</fullName>
    </submittedName>
</protein>
<dbReference type="Proteomes" id="UP000039865">
    <property type="component" value="Unassembled WGS sequence"/>
</dbReference>
<gene>
    <name evidence="1" type="primary">Contig8728.g9315</name>
    <name evidence="1" type="ORF">STYLEM_17747</name>
</gene>
<dbReference type="AlphaFoldDB" id="A0A078B257"/>
<proteinExistence type="predicted"/>
<reference evidence="1 2" key="1">
    <citation type="submission" date="2014-06" db="EMBL/GenBank/DDBJ databases">
        <authorList>
            <person name="Swart Estienne"/>
        </authorList>
    </citation>
    <scope>NUCLEOTIDE SEQUENCE [LARGE SCALE GENOMIC DNA]</scope>
    <source>
        <strain evidence="1 2">130c</strain>
    </source>
</reference>
<evidence type="ECO:0000313" key="2">
    <source>
        <dbReference type="Proteomes" id="UP000039865"/>
    </source>
</evidence>
<organism evidence="1 2">
    <name type="scientific">Stylonychia lemnae</name>
    <name type="common">Ciliate</name>
    <dbReference type="NCBI Taxonomy" id="5949"/>
    <lineage>
        <taxon>Eukaryota</taxon>
        <taxon>Sar</taxon>
        <taxon>Alveolata</taxon>
        <taxon>Ciliophora</taxon>
        <taxon>Intramacronucleata</taxon>
        <taxon>Spirotrichea</taxon>
        <taxon>Stichotrichia</taxon>
        <taxon>Sporadotrichida</taxon>
        <taxon>Oxytrichidae</taxon>
        <taxon>Stylonychinae</taxon>
        <taxon>Stylonychia</taxon>
    </lineage>
</organism>
<dbReference type="EMBL" id="CCKQ01016753">
    <property type="protein sequence ID" value="CDW88625.1"/>
    <property type="molecule type" value="Genomic_DNA"/>
</dbReference>